<sequence>MTDASGEQLWSVANGAVEGLPARLQLTDSGLSMQLEGEPAPVAVSLREITDVTAQIGLLTGFVTLELGEETITVSRIPKAEARAFTEALRAQLRHLPAAPDPASDPAPDPAAGHRPEAGPSGDGSPLAELERLARLHASGVLTDEEFQAAKRTLLGRL</sequence>
<proteinExistence type="predicted"/>
<evidence type="ECO:0000313" key="4">
    <source>
        <dbReference type="EMBL" id="MBZ5737647.1"/>
    </source>
</evidence>
<dbReference type="RefSeq" id="WP_224122023.1">
    <property type="nucleotide sequence ID" value="NZ_JAIQZJ010000002.1"/>
</dbReference>
<evidence type="ECO:0000259" key="3">
    <source>
        <dbReference type="Pfam" id="PF14470"/>
    </source>
</evidence>
<evidence type="ECO:0000313" key="5">
    <source>
        <dbReference type="Proteomes" id="UP000780875"/>
    </source>
</evidence>
<gene>
    <name evidence="4" type="ORF">K8U61_05695</name>
</gene>
<evidence type="ECO:0000256" key="1">
    <source>
        <dbReference type="SAM" id="MobiDB-lite"/>
    </source>
</evidence>
<evidence type="ECO:0000259" key="2">
    <source>
        <dbReference type="Pfam" id="PF09851"/>
    </source>
</evidence>
<comment type="caution">
    <text evidence="4">The sequence shown here is derived from an EMBL/GenBank/DDBJ whole genome shotgun (WGS) entry which is preliminary data.</text>
</comment>
<protein>
    <submittedName>
        <fullName evidence="4">SHOCT domain-containing protein</fullName>
    </submittedName>
</protein>
<feature type="domain" description="YokE-like PH" evidence="3">
    <location>
        <begin position="41"/>
        <end position="90"/>
    </location>
</feature>
<dbReference type="Pfam" id="PF14470">
    <property type="entry name" value="bPH_3"/>
    <property type="match status" value="1"/>
</dbReference>
<accession>A0ABS7U9V8</accession>
<feature type="compositionally biased region" description="Pro residues" evidence="1">
    <location>
        <begin position="99"/>
        <end position="109"/>
    </location>
</feature>
<organism evidence="4 5">
    <name type="scientific">Nocardioides mangrovi</name>
    <dbReference type="NCBI Taxonomy" id="2874580"/>
    <lineage>
        <taxon>Bacteria</taxon>
        <taxon>Bacillati</taxon>
        <taxon>Actinomycetota</taxon>
        <taxon>Actinomycetes</taxon>
        <taxon>Propionibacteriales</taxon>
        <taxon>Nocardioidaceae</taxon>
        <taxon>Nocardioides</taxon>
    </lineage>
</organism>
<dbReference type="Proteomes" id="UP000780875">
    <property type="component" value="Unassembled WGS sequence"/>
</dbReference>
<dbReference type="InterPro" id="IPR018649">
    <property type="entry name" value="SHOCT"/>
</dbReference>
<dbReference type="InterPro" id="IPR039519">
    <property type="entry name" value="YokE-like_PH"/>
</dbReference>
<name>A0ABS7U9V8_9ACTN</name>
<feature type="domain" description="SHOCT" evidence="2">
    <location>
        <begin position="128"/>
        <end position="155"/>
    </location>
</feature>
<keyword evidence="5" id="KW-1185">Reference proteome</keyword>
<feature type="region of interest" description="Disordered" evidence="1">
    <location>
        <begin position="91"/>
        <end position="130"/>
    </location>
</feature>
<dbReference type="Pfam" id="PF09851">
    <property type="entry name" value="SHOCT"/>
    <property type="match status" value="1"/>
</dbReference>
<reference evidence="4 5" key="1">
    <citation type="submission" date="2021-09" db="EMBL/GenBank/DDBJ databases">
        <title>Whole genome sequence of Nocardioides sp. GBK3QG-3.</title>
        <authorList>
            <person name="Tuo L."/>
        </authorList>
    </citation>
    <scope>NUCLEOTIDE SEQUENCE [LARGE SCALE GENOMIC DNA]</scope>
    <source>
        <strain evidence="4 5">GBK3QG-3</strain>
    </source>
</reference>
<dbReference type="EMBL" id="JAIQZJ010000002">
    <property type="protein sequence ID" value="MBZ5737647.1"/>
    <property type="molecule type" value="Genomic_DNA"/>
</dbReference>